<dbReference type="GO" id="GO:0005737">
    <property type="term" value="C:cytoplasm"/>
    <property type="evidence" value="ECO:0007669"/>
    <property type="project" value="TreeGrafter"/>
</dbReference>
<dbReference type="SUPFAM" id="SSF53254">
    <property type="entry name" value="Phosphoglycerate mutase-like"/>
    <property type="match status" value="1"/>
</dbReference>
<proteinExistence type="predicted"/>
<dbReference type="InterPro" id="IPR050275">
    <property type="entry name" value="PGM_Phosphatase"/>
</dbReference>
<dbReference type="EMBL" id="SRIO01000008">
    <property type="protein sequence ID" value="TFZ82578.1"/>
    <property type="molecule type" value="Genomic_DNA"/>
</dbReference>
<dbReference type="PANTHER" id="PTHR48100:SF1">
    <property type="entry name" value="HISTIDINE PHOSPHATASE FAMILY PROTEIN-RELATED"/>
    <property type="match status" value="1"/>
</dbReference>
<dbReference type="OrthoDB" id="9783269at2"/>
<dbReference type="InterPro" id="IPR029033">
    <property type="entry name" value="His_PPase_superfam"/>
</dbReference>
<dbReference type="PIRSF" id="PIRSF000709">
    <property type="entry name" value="6PFK_2-Ptase"/>
    <property type="match status" value="1"/>
</dbReference>
<protein>
    <submittedName>
        <fullName evidence="1">Histidine phosphatase family protein</fullName>
    </submittedName>
</protein>
<dbReference type="PANTHER" id="PTHR48100">
    <property type="entry name" value="BROAD-SPECIFICITY PHOSPHATASE YOR283W-RELATED"/>
    <property type="match status" value="1"/>
</dbReference>
<dbReference type="Gene3D" id="3.40.50.1240">
    <property type="entry name" value="Phosphoglycerate mutase-like"/>
    <property type="match status" value="1"/>
</dbReference>
<evidence type="ECO:0000313" key="2">
    <source>
        <dbReference type="Proteomes" id="UP000297890"/>
    </source>
</evidence>
<dbReference type="GO" id="GO:0016791">
    <property type="term" value="F:phosphatase activity"/>
    <property type="evidence" value="ECO:0007669"/>
    <property type="project" value="TreeGrafter"/>
</dbReference>
<dbReference type="AlphaFoldDB" id="A0A4Z0F9P0"/>
<keyword evidence="2" id="KW-1185">Reference proteome</keyword>
<accession>A0A4Z0F9P0</accession>
<dbReference type="InterPro" id="IPR013078">
    <property type="entry name" value="His_Pase_superF_clade-1"/>
</dbReference>
<dbReference type="CDD" id="cd07067">
    <property type="entry name" value="HP_PGM_like"/>
    <property type="match status" value="1"/>
</dbReference>
<dbReference type="SMART" id="SM00855">
    <property type="entry name" value="PGAM"/>
    <property type="match status" value="1"/>
</dbReference>
<reference evidence="1 2" key="1">
    <citation type="journal article" date="2019" name="ISME J.">
        <title>Candidatus Macondimonas diazotrophica, a novel gammaproteobacterial genus dominating crude-oil-contaminated coastal sediments.</title>
        <authorList>
            <person name="Karthikeyan S."/>
            <person name="Konstantinidis K."/>
        </authorList>
    </citation>
    <scope>NUCLEOTIDE SEQUENCE [LARGE SCALE GENOMIC DNA]</scope>
    <source>
        <strain evidence="1 2">KTK01</strain>
    </source>
</reference>
<evidence type="ECO:0000313" key="1">
    <source>
        <dbReference type="EMBL" id="TFZ82578.1"/>
    </source>
</evidence>
<dbReference type="Pfam" id="PF00300">
    <property type="entry name" value="His_Phos_1"/>
    <property type="match status" value="1"/>
</dbReference>
<dbReference type="RefSeq" id="WP_135281824.1">
    <property type="nucleotide sequence ID" value="NZ_SRIO01000008.1"/>
</dbReference>
<name>A0A4Z0F9P0_9GAMM</name>
<organism evidence="1 2">
    <name type="scientific">Candidatus Macondimonas diazotrophica</name>
    <dbReference type="NCBI Taxonomy" id="2305248"/>
    <lineage>
        <taxon>Bacteria</taxon>
        <taxon>Pseudomonadati</taxon>
        <taxon>Pseudomonadota</taxon>
        <taxon>Gammaproteobacteria</taxon>
        <taxon>Chromatiales</taxon>
        <taxon>Ectothiorhodospiraceae</taxon>
        <taxon>Candidatus Macondimonas</taxon>
    </lineage>
</organism>
<dbReference type="Proteomes" id="UP000297890">
    <property type="component" value="Unassembled WGS sequence"/>
</dbReference>
<gene>
    <name evidence="1" type="ORF">E4680_07690</name>
</gene>
<comment type="caution">
    <text evidence="1">The sequence shown here is derived from an EMBL/GenBank/DDBJ whole genome shotgun (WGS) entry which is preliminary data.</text>
</comment>
<sequence length="204" mass="22863">MLTDDHTRGVHLTLLRHGEPQGGALYRGRRDDPLSPAGWTQLQAATAQPTRWCGIVTSPLQRCAAFAQTLGEERDIPVYLEPRLQELDFGRWEGRTAEVILAEDHAQLTAFWSDPVRHPPPQGETMEAFAERINAAFVDWQERMRTGPWLWVVHGGVIRVLLTQLLGMPLEHLLRIEVPYACRSTVILGDGAPRLLAHGALVNE</sequence>